<gene>
    <name evidence="1" type="ORF">LCL61_29210</name>
</gene>
<proteinExistence type="predicted"/>
<evidence type="ECO:0000313" key="2">
    <source>
        <dbReference type="Proteomes" id="UP001456344"/>
    </source>
</evidence>
<keyword evidence="2" id="KW-1185">Reference proteome</keyword>
<accession>A0ACD5BJN7</accession>
<dbReference type="Proteomes" id="UP001456344">
    <property type="component" value="Chromosome"/>
</dbReference>
<dbReference type="EMBL" id="CP150484">
    <property type="protein sequence ID" value="WYW19631.1"/>
    <property type="molecule type" value="Genomic_DNA"/>
</dbReference>
<evidence type="ECO:0000313" key="1">
    <source>
        <dbReference type="EMBL" id="WYW19631.1"/>
    </source>
</evidence>
<name>A0ACD5BJN7_9PSEU</name>
<sequence>MKENAKGKSELDPTLTEFDIRPAQENQLPEISVIITAATQADNVAFIVRRLSQKQPGPSMEILLVDESDDGAGHAVLSLDGRSRVPVRLFHRAPGERHGGLGGAVLACLTQARGAWAVLMDGDRRYPPALAPWLTEIGRARDMDVVIASRFAGQDGVSRHWASLLSTTAAKAFFPHLLGRPSDPLSGFFAVRRAALNLDRLRLDGFKPLLEILVRHPGLRVAEVPLRTQPRSAGRRQVSPRAGVTLVRQLVRLRTAPPGRHALSPNNRLMRAGAFGLVGLSGLVVNTAVLWLLHGHLLGLHYLLAAILATEASTTWLFVLTEMLVYRGAKSSSTVSRAVRFFLLNHALLVLRLPMLALLVDAIGLGVLSANAFTLGLLFLVRFGVTDMAIYGRGEPSATTPTRDPIRLIVDATPTRSPAGGAPNRSPGLARYLPYRYCIPNVATIGSQVRLAELDYFRAQWLGQDTEIQIRVGPVGSRRPLPRAVVTQFAWPPAIEYSEHLGRFGANFRVSLGSPIEVIVSPGLGRSPHVVYTNILEALLRFVAVSRGVMLLHSACVELDGFGVLISARTDTGKTGTVLRLVRERGAKFLSDDMIVLCGDGRVGCFPKPLTISHHTLRAARSEELSRREWRRLWLQSLLHSRQGRQLGLSLSHLNVPIMATNALTQRIVPPPKYAVDRLLPCEIAAEARVTELFVIERGPYAVADMRPEDTASTLLANTEDAYQFPPFSHFTPSIVIGEDDHRALREKERDILSAAVRGMRARSLAVPDFSWADEIPKLLITGTTGERPAPRRSA</sequence>
<protein>
    <submittedName>
        <fullName evidence="1">GtrA family protein</fullName>
    </submittedName>
</protein>
<reference evidence="1" key="1">
    <citation type="submission" date="2023-10" db="EMBL/GenBank/DDBJ databases">
        <title>Whole genome sequencing of actinobacterial strain Amycolatopsis sp. (BCA-696) identifies the underlying plant growth-promoting genes.</title>
        <authorList>
            <person name="Gandham P."/>
            <person name="Vadla N."/>
            <person name="Saji A."/>
            <person name="Srinivas V."/>
            <person name="Ruperao P."/>
            <person name="Selvanayagam S."/>
            <person name="Saxena R.K."/>
            <person name="Rathore A."/>
            <person name="Gopalakrishnan S."/>
            <person name="Thakur V."/>
        </authorList>
    </citation>
    <scope>NUCLEOTIDE SEQUENCE</scope>
    <source>
        <strain evidence="1">BCA-696</strain>
    </source>
</reference>
<organism evidence="1 2">
    <name type="scientific">Amycolatopsis coloradensis</name>
    <dbReference type="NCBI Taxonomy" id="76021"/>
    <lineage>
        <taxon>Bacteria</taxon>
        <taxon>Bacillati</taxon>
        <taxon>Actinomycetota</taxon>
        <taxon>Actinomycetes</taxon>
        <taxon>Pseudonocardiales</taxon>
        <taxon>Pseudonocardiaceae</taxon>
        <taxon>Amycolatopsis</taxon>
    </lineage>
</organism>